<dbReference type="AlphaFoldDB" id="A0A0A9D8S9"/>
<reference evidence="1" key="2">
    <citation type="journal article" date="2015" name="Data Brief">
        <title>Shoot transcriptome of the giant reed, Arundo donax.</title>
        <authorList>
            <person name="Barrero R.A."/>
            <person name="Guerrero F.D."/>
            <person name="Moolhuijzen P."/>
            <person name="Goolsby J.A."/>
            <person name="Tidwell J."/>
            <person name="Bellgard S.E."/>
            <person name="Bellgard M.I."/>
        </authorList>
    </citation>
    <scope>NUCLEOTIDE SEQUENCE</scope>
    <source>
        <tissue evidence="1">Shoot tissue taken approximately 20 cm above the soil surface</tissue>
    </source>
</reference>
<evidence type="ECO:0000313" key="1">
    <source>
        <dbReference type="EMBL" id="JAD85009.1"/>
    </source>
</evidence>
<reference evidence="1" key="1">
    <citation type="submission" date="2014-09" db="EMBL/GenBank/DDBJ databases">
        <authorList>
            <person name="Magalhaes I.L.F."/>
            <person name="Oliveira U."/>
            <person name="Santos F.R."/>
            <person name="Vidigal T.H.D.A."/>
            <person name="Brescovit A.D."/>
            <person name="Santos A.J."/>
        </authorList>
    </citation>
    <scope>NUCLEOTIDE SEQUENCE</scope>
    <source>
        <tissue evidence="1">Shoot tissue taken approximately 20 cm above the soil surface</tissue>
    </source>
</reference>
<sequence length="56" mass="6604">MGSLNLCLSKKMISLQSLHLVRYYLCLRNQRFKTLCGCFMLSCLRSMLRIIIDVEF</sequence>
<proteinExistence type="predicted"/>
<protein>
    <submittedName>
        <fullName evidence="1">Uncharacterized protein</fullName>
    </submittedName>
</protein>
<name>A0A0A9D8S9_ARUDO</name>
<dbReference type="EMBL" id="GBRH01212886">
    <property type="protein sequence ID" value="JAD85009.1"/>
    <property type="molecule type" value="Transcribed_RNA"/>
</dbReference>
<organism evidence="1">
    <name type="scientific">Arundo donax</name>
    <name type="common">Giant reed</name>
    <name type="synonym">Donax arundinaceus</name>
    <dbReference type="NCBI Taxonomy" id="35708"/>
    <lineage>
        <taxon>Eukaryota</taxon>
        <taxon>Viridiplantae</taxon>
        <taxon>Streptophyta</taxon>
        <taxon>Embryophyta</taxon>
        <taxon>Tracheophyta</taxon>
        <taxon>Spermatophyta</taxon>
        <taxon>Magnoliopsida</taxon>
        <taxon>Liliopsida</taxon>
        <taxon>Poales</taxon>
        <taxon>Poaceae</taxon>
        <taxon>PACMAD clade</taxon>
        <taxon>Arundinoideae</taxon>
        <taxon>Arundineae</taxon>
        <taxon>Arundo</taxon>
    </lineage>
</organism>
<accession>A0A0A9D8S9</accession>